<dbReference type="AlphaFoldDB" id="A0A383DUG3"/>
<protein>
    <submittedName>
        <fullName evidence="1">Uncharacterized protein</fullName>
    </submittedName>
</protein>
<sequence length="34" mass="3840">CRVDCIGQGQEYILNAEDNPKIVEWAVNLIKNHG</sequence>
<evidence type="ECO:0000313" key="1">
    <source>
        <dbReference type="EMBL" id="SVE47875.1"/>
    </source>
</evidence>
<reference evidence="1" key="1">
    <citation type="submission" date="2018-05" db="EMBL/GenBank/DDBJ databases">
        <authorList>
            <person name="Lanie J.A."/>
            <person name="Ng W.-L."/>
            <person name="Kazmierczak K.M."/>
            <person name="Andrzejewski T.M."/>
            <person name="Davidsen T.M."/>
            <person name="Wayne K.J."/>
            <person name="Tettelin H."/>
            <person name="Glass J.I."/>
            <person name="Rusch D."/>
            <person name="Podicherti R."/>
            <person name="Tsui H.-C.T."/>
            <person name="Winkler M.E."/>
        </authorList>
    </citation>
    <scope>NUCLEOTIDE SEQUENCE</scope>
</reference>
<proteinExistence type="predicted"/>
<dbReference type="EMBL" id="UINC01220107">
    <property type="protein sequence ID" value="SVE47875.1"/>
    <property type="molecule type" value="Genomic_DNA"/>
</dbReference>
<gene>
    <name evidence="1" type="ORF">METZ01_LOCUS500729</name>
</gene>
<organism evidence="1">
    <name type="scientific">marine metagenome</name>
    <dbReference type="NCBI Taxonomy" id="408172"/>
    <lineage>
        <taxon>unclassified sequences</taxon>
        <taxon>metagenomes</taxon>
        <taxon>ecological metagenomes</taxon>
    </lineage>
</organism>
<name>A0A383DUG3_9ZZZZ</name>
<accession>A0A383DUG3</accession>
<feature type="non-terminal residue" evidence="1">
    <location>
        <position position="1"/>
    </location>
</feature>